<dbReference type="EMBL" id="VTXO01000015">
    <property type="protein sequence ID" value="NOI83315.1"/>
    <property type="molecule type" value="Genomic_DNA"/>
</dbReference>
<accession>A0AAE5LJZ9</accession>
<dbReference type="AlphaFoldDB" id="A0AAE5LJZ9"/>
<dbReference type="Proteomes" id="UP000572722">
    <property type="component" value="Unassembled WGS sequence"/>
</dbReference>
<proteinExistence type="predicted"/>
<dbReference type="Pfam" id="PF13988">
    <property type="entry name" value="DUF4225"/>
    <property type="match status" value="1"/>
</dbReference>
<dbReference type="InterPro" id="IPR025320">
    <property type="entry name" value="DUF4225"/>
</dbReference>
<dbReference type="RefSeq" id="WP_171325472.1">
    <property type="nucleotide sequence ID" value="NZ_VTXO01000015.1"/>
</dbReference>
<protein>
    <submittedName>
        <fullName evidence="1">DUF4225 domain-containing protein</fullName>
    </submittedName>
</protein>
<evidence type="ECO:0000313" key="2">
    <source>
        <dbReference type="Proteomes" id="UP000572722"/>
    </source>
</evidence>
<evidence type="ECO:0000313" key="1">
    <source>
        <dbReference type="EMBL" id="NOI83315.1"/>
    </source>
</evidence>
<organism evidence="1 2">
    <name type="scientific">Vibrio tubiashii</name>
    <dbReference type="NCBI Taxonomy" id="29498"/>
    <lineage>
        <taxon>Bacteria</taxon>
        <taxon>Pseudomonadati</taxon>
        <taxon>Pseudomonadota</taxon>
        <taxon>Gammaproteobacteria</taxon>
        <taxon>Vibrionales</taxon>
        <taxon>Vibrionaceae</taxon>
        <taxon>Vibrio</taxon>
        <taxon>Vibrio oreintalis group</taxon>
    </lineage>
</organism>
<reference evidence="1 2" key="1">
    <citation type="submission" date="2019-08" db="EMBL/GenBank/DDBJ databases">
        <title>Draft genome sequencing and comparative genomics of hatchery-associated Vibrios.</title>
        <authorList>
            <person name="Kehlet-Delgado H."/>
            <person name="Mueller R.S."/>
        </authorList>
    </citation>
    <scope>NUCLEOTIDE SEQUENCE [LARGE SCALE GENOMIC DNA]</scope>
    <source>
        <strain evidence="1 2">01-65-5-1</strain>
    </source>
</reference>
<gene>
    <name evidence="1" type="ORF">F0237_21895</name>
</gene>
<sequence>MNRVNPHDLWEVQAASRQLNMTASTLMHKHITNGPLKLKFSQSVALQGKCLVQDFENGKKTKTQVLQEIKKEERSLWEQSKEITFKGIGLVAGVMQIAGGGGICYASAGTMCVILGAPLMAHGANNVYENGRYFIDGNANHVGLVRQGYRGAAEKLGYDKSYGDIAYYGVDLGLSVGGLVSRSTTLKPVESWNQLPHAKRFKLFSYSSEDYLRGYQAASRPALLTEAGADVVTLDALHSELNK</sequence>
<comment type="caution">
    <text evidence="1">The sequence shown here is derived from an EMBL/GenBank/DDBJ whole genome shotgun (WGS) entry which is preliminary data.</text>
</comment>
<name>A0AAE5LJZ9_9VIBR</name>